<keyword evidence="2" id="KW-0472">Membrane</keyword>
<evidence type="ECO:0000313" key="5">
    <source>
        <dbReference type="Proteomes" id="UP001364224"/>
    </source>
</evidence>
<evidence type="ECO:0000256" key="1">
    <source>
        <dbReference type="SAM" id="MobiDB-lite"/>
    </source>
</evidence>
<evidence type="ECO:0000256" key="2">
    <source>
        <dbReference type="SAM" id="Phobius"/>
    </source>
</evidence>
<evidence type="ECO:0000313" key="4">
    <source>
        <dbReference type="EMBL" id="MEH2555094.1"/>
    </source>
</evidence>
<dbReference type="Proteomes" id="UP001364224">
    <property type="component" value="Unassembled WGS sequence"/>
</dbReference>
<dbReference type="Gene3D" id="3.30.70.1230">
    <property type="entry name" value="Nucleotide cyclase"/>
    <property type="match status" value="1"/>
</dbReference>
<accession>A0ABU8B976</accession>
<name>A0ABU8B976_9BRAD</name>
<protein>
    <submittedName>
        <fullName evidence="4">Adenylate cyclase</fullName>
        <ecNumber evidence="4">4.6.1.1</ecNumber>
    </submittedName>
</protein>
<dbReference type="PROSITE" id="PS50125">
    <property type="entry name" value="GUANYLATE_CYCLASE_2"/>
    <property type="match status" value="1"/>
</dbReference>
<feature type="transmembrane region" description="Helical" evidence="2">
    <location>
        <begin position="43"/>
        <end position="64"/>
    </location>
</feature>
<dbReference type="Pfam" id="PF00211">
    <property type="entry name" value="Guanylate_cyc"/>
    <property type="match status" value="1"/>
</dbReference>
<reference evidence="4 5" key="1">
    <citation type="submission" date="2024-02" db="EMBL/GenBank/DDBJ databases">
        <title>Adaptive strategies in a cosmopolitan and abundant soil bacterium.</title>
        <authorList>
            <person name="Carini P."/>
        </authorList>
    </citation>
    <scope>NUCLEOTIDE SEQUENCE [LARGE SCALE GENOMIC DNA]</scope>
    <source>
        <strain evidence="4 5">AZCC 1608</strain>
    </source>
</reference>
<evidence type="ECO:0000259" key="3">
    <source>
        <dbReference type="PROSITE" id="PS50125"/>
    </source>
</evidence>
<proteinExistence type="predicted"/>
<feature type="transmembrane region" description="Helical" evidence="2">
    <location>
        <begin position="136"/>
        <end position="152"/>
    </location>
</feature>
<keyword evidence="2" id="KW-1133">Transmembrane helix</keyword>
<comment type="caution">
    <text evidence="4">The sequence shown here is derived from an EMBL/GenBank/DDBJ whole genome shotgun (WGS) entry which is preliminary data.</text>
</comment>
<feature type="transmembrane region" description="Helical" evidence="2">
    <location>
        <begin position="100"/>
        <end position="116"/>
    </location>
</feature>
<feature type="transmembrane region" description="Helical" evidence="2">
    <location>
        <begin position="70"/>
        <end position="88"/>
    </location>
</feature>
<dbReference type="InterPro" id="IPR001054">
    <property type="entry name" value="A/G_cyclase"/>
</dbReference>
<sequence>MSVVAEAADVPHPGGQRAGRTDAQQDTQKFAEAAIADSKREGLLLAVRARWVALAVIAVSLPIINPNWDVIYYIMMLGLFALIGWAQLKIGKVGRSQPELFLIFCDLALITLLTVVPNPLSAESWPIGMQFRFDTFIYFFVFLATATLAYSWRTVVAMGFWTSAVWAIGVGWAYLQPETHAELSERVRAAIGSDVRMFDIINPTAIDIRARFQEIMVFLIVAMTLALAVRRSNALLISHAGIERERANLARYFSPNVVEQLSGNDEPLKQVRTQNVAVLFADIVDFTAYTDGRSPMEVIGTLRLFHERMEREVFRHGGTLDKYLGDGLMATFGTPSASDSDAGNALRCAQAMIASIGEFNLERENRGEPPIRISVGLHYGQVVLGDIGLNRLEFAVIGTTVNAASRLESLTRELGCAMIASDDLVRQARAEAASLDSDFALLAAQPPRTIRGLEQPVGIWTCADINA</sequence>
<dbReference type="EC" id="4.6.1.1" evidence="4"/>
<feature type="region of interest" description="Disordered" evidence="1">
    <location>
        <begin position="1"/>
        <end position="23"/>
    </location>
</feature>
<keyword evidence="5" id="KW-1185">Reference proteome</keyword>
<feature type="domain" description="Guanylate cyclase" evidence="3">
    <location>
        <begin position="277"/>
        <end position="408"/>
    </location>
</feature>
<keyword evidence="2" id="KW-0812">Transmembrane</keyword>
<dbReference type="GO" id="GO:0004016">
    <property type="term" value="F:adenylate cyclase activity"/>
    <property type="evidence" value="ECO:0007669"/>
    <property type="project" value="UniProtKB-EC"/>
</dbReference>
<dbReference type="RefSeq" id="WP_334480049.1">
    <property type="nucleotide sequence ID" value="NZ_JAZHRV010000001.1"/>
</dbReference>
<dbReference type="PANTHER" id="PTHR43081">
    <property type="entry name" value="ADENYLATE CYCLASE, TERMINAL-DIFFERENTIATION SPECIFIC-RELATED"/>
    <property type="match status" value="1"/>
</dbReference>
<dbReference type="CDD" id="cd07302">
    <property type="entry name" value="CHD"/>
    <property type="match status" value="1"/>
</dbReference>
<feature type="transmembrane region" description="Helical" evidence="2">
    <location>
        <begin position="159"/>
        <end position="175"/>
    </location>
</feature>
<keyword evidence="4" id="KW-0456">Lyase</keyword>
<dbReference type="EMBL" id="JAZHRV010000001">
    <property type="protein sequence ID" value="MEH2555094.1"/>
    <property type="molecule type" value="Genomic_DNA"/>
</dbReference>
<gene>
    <name evidence="4" type="ORF">V1286_002623</name>
</gene>
<dbReference type="SMART" id="SM00044">
    <property type="entry name" value="CYCc"/>
    <property type="match status" value="1"/>
</dbReference>
<dbReference type="InterPro" id="IPR029787">
    <property type="entry name" value="Nucleotide_cyclase"/>
</dbReference>
<dbReference type="PANTHER" id="PTHR43081:SF1">
    <property type="entry name" value="ADENYLATE CYCLASE, TERMINAL-DIFFERENTIATION SPECIFIC"/>
    <property type="match status" value="1"/>
</dbReference>
<dbReference type="SUPFAM" id="SSF55073">
    <property type="entry name" value="Nucleotide cyclase"/>
    <property type="match status" value="1"/>
</dbReference>
<organism evidence="4 5">
    <name type="scientific">Bradyrhizobium algeriense</name>
    <dbReference type="NCBI Taxonomy" id="634784"/>
    <lineage>
        <taxon>Bacteria</taxon>
        <taxon>Pseudomonadati</taxon>
        <taxon>Pseudomonadota</taxon>
        <taxon>Alphaproteobacteria</taxon>
        <taxon>Hyphomicrobiales</taxon>
        <taxon>Nitrobacteraceae</taxon>
        <taxon>Bradyrhizobium</taxon>
    </lineage>
</organism>
<dbReference type="InterPro" id="IPR050697">
    <property type="entry name" value="Adenylyl/Guanylyl_Cyclase_3/4"/>
</dbReference>